<evidence type="ECO:0000256" key="9">
    <source>
        <dbReference type="PROSITE-ProRule" id="PRU00282"/>
    </source>
</evidence>
<keyword evidence="6 11" id="KW-1133">Transmembrane helix</keyword>
<dbReference type="AlphaFoldDB" id="A0A0B7FXD1"/>
<feature type="transmembrane region" description="Helical" evidence="11">
    <location>
        <begin position="117"/>
        <end position="136"/>
    </location>
</feature>
<dbReference type="InterPro" id="IPR018108">
    <property type="entry name" value="MCP_transmembrane"/>
</dbReference>
<dbReference type="PROSITE" id="PS50920">
    <property type="entry name" value="SOLCAR"/>
    <property type="match status" value="3"/>
</dbReference>
<dbReference type="GO" id="GO:0006839">
    <property type="term" value="P:mitochondrial transport"/>
    <property type="evidence" value="ECO:0007669"/>
    <property type="project" value="TreeGrafter"/>
</dbReference>
<dbReference type="EMBL" id="LN679104">
    <property type="protein sequence ID" value="CEL60898.1"/>
    <property type="molecule type" value="Genomic_DNA"/>
</dbReference>
<organism evidence="12 13">
    <name type="scientific">Thanatephorus cucumeris (strain AG1-IB / isolate 7/3/14)</name>
    <name type="common">Lettuce bottom rot fungus</name>
    <name type="synonym">Rhizoctonia solani</name>
    <dbReference type="NCBI Taxonomy" id="1108050"/>
    <lineage>
        <taxon>Eukaryota</taxon>
        <taxon>Fungi</taxon>
        <taxon>Dikarya</taxon>
        <taxon>Basidiomycota</taxon>
        <taxon>Agaricomycotina</taxon>
        <taxon>Agaricomycetes</taxon>
        <taxon>Cantharellales</taxon>
        <taxon>Ceratobasidiaceae</taxon>
        <taxon>Rhizoctonia</taxon>
        <taxon>Rhizoctonia solani AG-1</taxon>
    </lineage>
</organism>
<dbReference type="GO" id="GO:1902603">
    <property type="term" value="P:carnitine transmembrane transport"/>
    <property type="evidence" value="ECO:0007669"/>
    <property type="project" value="TreeGrafter"/>
</dbReference>
<evidence type="ECO:0000256" key="7">
    <source>
        <dbReference type="ARBA" id="ARBA00023128"/>
    </source>
</evidence>
<dbReference type="Proteomes" id="UP000059188">
    <property type="component" value="Unassembled WGS sequence"/>
</dbReference>
<dbReference type="InterPro" id="IPR050567">
    <property type="entry name" value="Mitochondrial_Carrier"/>
</dbReference>
<sequence>MSDAASDIETTRAPQTTSHIVSFLSGGVGGVSAVLVGHPFDLTKTRLQTAPEGAYTGALDVVKKTLARDGVKGMYRGMGPPLAGVTPIFAISFWAYDLGKKIVYSVTPSRKSQTLSLGELAFAGFFSAIPTTLVAGPAERVKVLLQIQGQGGQSKYSGPTDVVRQLYREGGLKSVFRGTAATLARDGPGSAAYFVAYEVAKKKLTPAGSDPSQLNLSAVVLAGGLAGVAMWSVAIPPDVIKSRLQSAPSGTYSGFIDCTRKTIAKDGVKALWKGFGPAMARAFPANAATFLGVEASKKLFEKTF</sequence>
<gene>
    <name evidence="12" type="ORF">RSOLAG1IB_04137</name>
</gene>
<dbReference type="Pfam" id="PF00153">
    <property type="entry name" value="Mito_carr"/>
    <property type="match status" value="3"/>
</dbReference>
<name>A0A0B7FXD1_THACB</name>
<evidence type="ECO:0000256" key="10">
    <source>
        <dbReference type="RuleBase" id="RU000488"/>
    </source>
</evidence>
<comment type="similarity">
    <text evidence="2 10">Belongs to the mitochondrial carrier (TC 2.A.29) family.</text>
</comment>
<dbReference type="PANTHER" id="PTHR45624:SF4">
    <property type="entry name" value="CONGESTED-LIKE TRACHEA PROTEIN-RELATED"/>
    <property type="match status" value="1"/>
</dbReference>
<reference evidence="12 13" key="1">
    <citation type="submission" date="2014-11" db="EMBL/GenBank/DDBJ databases">
        <authorList>
            <person name="Wibberg Daniel"/>
        </authorList>
    </citation>
    <scope>NUCLEOTIDE SEQUENCE [LARGE SCALE GENOMIC DNA]</scope>
    <source>
        <strain evidence="12">Rhizoctonia solani AG1-IB 7/3/14</strain>
    </source>
</reference>
<dbReference type="GO" id="GO:0015227">
    <property type="term" value="F:O-acyl-L-carnitine transmembrane transporter activity"/>
    <property type="evidence" value="ECO:0007669"/>
    <property type="project" value="TreeGrafter"/>
</dbReference>
<evidence type="ECO:0000256" key="8">
    <source>
        <dbReference type="ARBA" id="ARBA00023136"/>
    </source>
</evidence>
<dbReference type="Gene3D" id="1.50.40.10">
    <property type="entry name" value="Mitochondrial carrier domain"/>
    <property type="match status" value="2"/>
</dbReference>
<keyword evidence="7" id="KW-0496">Mitochondrion</keyword>
<dbReference type="PANTHER" id="PTHR45624">
    <property type="entry name" value="MITOCHONDRIAL BASIC AMINO ACIDS TRANSPORTER-RELATED"/>
    <property type="match status" value="1"/>
</dbReference>
<evidence type="ECO:0000256" key="11">
    <source>
        <dbReference type="SAM" id="Phobius"/>
    </source>
</evidence>
<evidence type="ECO:0000313" key="12">
    <source>
        <dbReference type="EMBL" id="CEL60898.1"/>
    </source>
</evidence>
<evidence type="ECO:0000256" key="4">
    <source>
        <dbReference type="ARBA" id="ARBA00022692"/>
    </source>
</evidence>
<feature type="transmembrane region" description="Helical" evidence="11">
    <location>
        <begin position="214"/>
        <end position="235"/>
    </location>
</feature>
<proteinExistence type="inferred from homology"/>
<keyword evidence="3 10" id="KW-0813">Transport</keyword>
<feature type="repeat" description="Solcar" evidence="9">
    <location>
        <begin position="17"/>
        <end position="102"/>
    </location>
</feature>
<dbReference type="GO" id="GO:0031966">
    <property type="term" value="C:mitochondrial membrane"/>
    <property type="evidence" value="ECO:0007669"/>
    <property type="project" value="UniProtKB-SubCell"/>
</dbReference>
<evidence type="ECO:0000256" key="6">
    <source>
        <dbReference type="ARBA" id="ARBA00022989"/>
    </source>
</evidence>
<keyword evidence="8 9" id="KW-0472">Membrane</keyword>
<accession>A0A0B7FXD1</accession>
<evidence type="ECO:0000256" key="2">
    <source>
        <dbReference type="ARBA" id="ARBA00006375"/>
    </source>
</evidence>
<protein>
    <submittedName>
        <fullName evidence="12">Mitochondrial carnitine/acylcarnitine carrier protein</fullName>
    </submittedName>
</protein>
<feature type="transmembrane region" description="Helical" evidence="11">
    <location>
        <begin position="78"/>
        <end position="96"/>
    </location>
</feature>
<dbReference type="STRING" id="1108050.A0A0B7FXD1"/>
<dbReference type="InterPro" id="IPR023395">
    <property type="entry name" value="MCP_dom_sf"/>
</dbReference>
<evidence type="ECO:0000313" key="13">
    <source>
        <dbReference type="Proteomes" id="UP000059188"/>
    </source>
</evidence>
<evidence type="ECO:0000256" key="1">
    <source>
        <dbReference type="ARBA" id="ARBA00004225"/>
    </source>
</evidence>
<comment type="subcellular location">
    <subcellularLocation>
        <location evidence="1">Mitochondrion membrane</location>
        <topology evidence="1">Multi-pass membrane protein</topology>
    </subcellularLocation>
</comment>
<keyword evidence="13" id="KW-1185">Reference proteome</keyword>
<dbReference type="SUPFAM" id="SSF103506">
    <property type="entry name" value="Mitochondrial carrier"/>
    <property type="match status" value="1"/>
</dbReference>
<keyword evidence="5" id="KW-0677">Repeat</keyword>
<evidence type="ECO:0000256" key="3">
    <source>
        <dbReference type="ARBA" id="ARBA00022448"/>
    </source>
</evidence>
<dbReference type="OrthoDB" id="14252at2759"/>
<keyword evidence="4 9" id="KW-0812">Transmembrane</keyword>
<feature type="repeat" description="Solcar" evidence="9">
    <location>
        <begin position="115"/>
        <end position="203"/>
    </location>
</feature>
<evidence type="ECO:0000256" key="5">
    <source>
        <dbReference type="ARBA" id="ARBA00022737"/>
    </source>
</evidence>
<feature type="repeat" description="Solcar" evidence="9">
    <location>
        <begin position="214"/>
        <end position="299"/>
    </location>
</feature>